<evidence type="ECO:0000256" key="5">
    <source>
        <dbReference type="ARBA" id="ARBA00022984"/>
    </source>
</evidence>
<dbReference type="InterPro" id="IPR018044">
    <property type="entry name" value="Peptidase_S11"/>
</dbReference>
<evidence type="ECO:0000256" key="2">
    <source>
        <dbReference type="ARBA" id="ARBA00022729"/>
    </source>
</evidence>
<evidence type="ECO:0000256" key="9">
    <source>
        <dbReference type="RuleBase" id="RU004016"/>
    </source>
</evidence>
<feature type="domain" description="Peptidase S11 D-alanyl-D-alanine carboxypeptidase A N-terminal" evidence="11">
    <location>
        <begin position="60"/>
        <end position="283"/>
    </location>
</feature>
<name>A0A0G0QMU1_9BACT</name>
<dbReference type="PRINTS" id="PR00725">
    <property type="entry name" value="DADACBPTASE1"/>
</dbReference>
<accession>A0A0G0QMU1</accession>
<proteinExistence type="inferred from homology"/>
<comment type="similarity">
    <text evidence="1 9">Belongs to the peptidase S11 family.</text>
</comment>
<keyword evidence="12" id="KW-0645">Protease</keyword>
<keyword evidence="10" id="KW-0812">Transmembrane</keyword>
<feature type="active site" description="Proton acceptor" evidence="7">
    <location>
        <position position="96"/>
    </location>
</feature>
<protein>
    <submittedName>
        <fullName evidence="12">D-alanyl-D-alanine carboxypeptidase</fullName>
    </submittedName>
</protein>
<dbReference type="GO" id="GO:0006508">
    <property type="term" value="P:proteolysis"/>
    <property type="evidence" value="ECO:0007669"/>
    <property type="project" value="InterPro"/>
</dbReference>
<dbReference type="InterPro" id="IPR001967">
    <property type="entry name" value="Peptidase_S11_N"/>
</dbReference>
<dbReference type="GO" id="GO:0071555">
    <property type="term" value="P:cell wall organization"/>
    <property type="evidence" value="ECO:0007669"/>
    <property type="project" value="UniProtKB-KW"/>
</dbReference>
<keyword evidence="10" id="KW-0472">Membrane</keyword>
<feature type="transmembrane region" description="Helical" evidence="10">
    <location>
        <begin position="6"/>
        <end position="25"/>
    </location>
</feature>
<reference evidence="12 13" key="1">
    <citation type="journal article" date="2015" name="Nature">
        <title>rRNA introns, odd ribosomes, and small enigmatic genomes across a large radiation of phyla.</title>
        <authorList>
            <person name="Brown C.T."/>
            <person name="Hug L.A."/>
            <person name="Thomas B.C."/>
            <person name="Sharon I."/>
            <person name="Castelle C.J."/>
            <person name="Singh A."/>
            <person name="Wilkins M.J."/>
            <person name="Williams K.H."/>
            <person name="Banfield J.F."/>
        </authorList>
    </citation>
    <scope>NUCLEOTIDE SEQUENCE [LARGE SCALE GENOMIC DNA]</scope>
</reference>
<feature type="binding site" evidence="8">
    <location>
        <position position="254"/>
    </location>
    <ligand>
        <name>substrate</name>
    </ligand>
</feature>
<dbReference type="InterPro" id="IPR012338">
    <property type="entry name" value="Beta-lactam/transpept-like"/>
</dbReference>
<keyword evidence="3" id="KW-0378">Hydrolase</keyword>
<feature type="active site" description="Acyl-ester intermediate" evidence="7">
    <location>
        <position position="93"/>
    </location>
</feature>
<evidence type="ECO:0000313" key="13">
    <source>
        <dbReference type="Proteomes" id="UP000034881"/>
    </source>
</evidence>
<evidence type="ECO:0000256" key="6">
    <source>
        <dbReference type="ARBA" id="ARBA00023316"/>
    </source>
</evidence>
<dbReference type="SUPFAM" id="SSF56601">
    <property type="entry name" value="beta-lactamase/transpeptidase-like"/>
    <property type="match status" value="1"/>
</dbReference>
<keyword evidence="5" id="KW-0573">Peptidoglycan synthesis</keyword>
<dbReference type="Proteomes" id="UP000034881">
    <property type="component" value="Unassembled WGS sequence"/>
</dbReference>
<evidence type="ECO:0000256" key="3">
    <source>
        <dbReference type="ARBA" id="ARBA00022801"/>
    </source>
</evidence>
<evidence type="ECO:0000313" key="12">
    <source>
        <dbReference type="EMBL" id="KKR41478.1"/>
    </source>
</evidence>
<sequence>MKYYLYSAGLILIGIIVALTTPIFLETSDKFFISLEIPQNNSQVAGVQKYNIPPISKNIAPPVFASRAVLVKDLTTDTVLHQKDASLPFPVASLTKIMTALVAGEYYKQNAVLTVDVSAGMPGSKVGLARGEDLTFRSLLYGMLLNSGNDAAFTLAENYPGGILGFVSAMNKKVLDLGLKNTHFDNPAGFDSRAHFSSASDMSKITEEALKNNQLARIFATKETNIVSLDKKYTHQLLNLNKLLSQVNGVLGVKTGTTEGAKENLVTLIERDKHKVLIVVLGSNDRFLETTKLIDWIFQNFQWPQRFN</sequence>
<evidence type="ECO:0000256" key="1">
    <source>
        <dbReference type="ARBA" id="ARBA00007164"/>
    </source>
</evidence>
<keyword evidence="4" id="KW-0133">Cell shape</keyword>
<evidence type="ECO:0000259" key="11">
    <source>
        <dbReference type="Pfam" id="PF00768"/>
    </source>
</evidence>
<dbReference type="EMBL" id="LBYB01000010">
    <property type="protein sequence ID" value="KKR41478.1"/>
    <property type="molecule type" value="Genomic_DNA"/>
</dbReference>
<evidence type="ECO:0000256" key="7">
    <source>
        <dbReference type="PIRSR" id="PIRSR618044-1"/>
    </source>
</evidence>
<evidence type="ECO:0000256" key="4">
    <source>
        <dbReference type="ARBA" id="ARBA00022960"/>
    </source>
</evidence>
<dbReference type="GO" id="GO:0009002">
    <property type="term" value="F:serine-type D-Ala-D-Ala carboxypeptidase activity"/>
    <property type="evidence" value="ECO:0007669"/>
    <property type="project" value="InterPro"/>
</dbReference>
<evidence type="ECO:0000256" key="8">
    <source>
        <dbReference type="PIRSR" id="PIRSR618044-2"/>
    </source>
</evidence>
<keyword evidence="12" id="KW-0121">Carboxypeptidase</keyword>
<evidence type="ECO:0000256" key="10">
    <source>
        <dbReference type="SAM" id="Phobius"/>
    </source>
</evidence>
<dbReference type="Gene3D" id="3.40.710.10">
    <property type="entry name" value="DD-peptidase/beta-lactamase superfamily"/>
    <property type="match status" value="1"/>
</dbReference>
<dbReference type="GO" id="GO:0008360">
    <property type="term" value="P:regulation of cell shape"/>
    <property type="evidence" value="ECO:0007669"/>
    <property type="project" value="UniProtKB-KW"/>
</dbReference>
<dbReference type="AlphaFoldDB" id="A0A0G0QMU1"/>
<dbReference type="PANTHER" id="PTHR21581:SF6">
    <property type="entry name" value="TRAFFICKING PROTEIN PARTICLE COMPLEX SUBUNIT 12"/>
    <property type="match status" value="1"/>
</dbReference>
<organism evidence="12 13">
    <name type="scientific">Candidatus Daviesbacteria bacterium GW2011_GWC2_40_12</name>
    <dbReference type="NCBI Taxonomy" id="1618431"/>
    <lineage>
        <taxon>Bacteria</taxon>
        <taxon>Candidatus Daviesiibacteriota</taxon>
    </lineage>
</organism>
<dbReference type="GO" id="GO:0009252">
    <property type="term" value="P:peptidoglycan biosynthetic process"/>
    <property type="evidence" value="ECO:0007669"/>
    <property type="project" value="UniProtKB-KW"/>
</dbReference>
<keyword evidence="6" id="KW-0961">Cell wall biogenesis/degradation</keyword>
<dbReference type="PATRIC" id="fig|1618431.3.peg.1057"/>
<feature type="active site" evidence="7">
    <location>
        <position position="147"/>
    </location>
</feature>
<dbReference type="PANTHER" id="PTHR21581">
    <property type="entry name" value="D-ALANYL-D-ALANINE CARBOXYPEPTIDASE"/>
    <property type="match status" value="1"/>
</dbReference>
<comment type="caution">
    <text evidence="12">The sequence shown here is derived from an EMBL/GenBank/DDBJ whole genome shotgun (WGS) entry which is preliminary data.</text>
</comment>
<keyword evidence="10" id="KW-1133">Transmembrane helix</keyword>
<gene>
    <name evidence="12" type="ORF">UT77_C0010G0004</name>
</gene>
<keyword evidence="2" id="KW-0732">Signal</keyword>
<dbReference type="Pfam" id="PF00768">
    <property type="entry name" value="Peptidase_S11"/>
    <property type="match status" value="1"/>
</dbReference>